<feature type="transmembrane region" description="Helical" evidence="7">
    <location>
        <begin position="47"/>
        <end position="68"/>
    </location>
</feature>
<keyword evidence="4" id="KW-0813">Transport</keyword>
<dbReference type="AlphaFoldDB" id="A0AAI9D9N7"/>
<organism evidence="8">
    <name type="scientific">Providencia stuartii</name>
    <dbReference type="NCBI Taxonomy" id="588"/>
    <lineage>
        <taxon>Bacteria</taxon>
        <taxon>Pseudomonadati</taxon>
        <taxon>Pseudomonadota</taxon>
        <taxon>Gammaproteobacteria</taxon>
        <taxon>Enterobacterales</taxon>
        <taxon>Morganellaceae</taxon>
        <taxon>Providencia</taxon>
    </lineage>
</organism>
<dbReference type="PANTHER" id="PTHR30086">
    <property type="entry name" value="ARGININE EXPORTER PROTEIN ARGO"/>
    <property type="match status" value="1"/>
</dbReference>
<evidence type="ECO:0000256" key="1">
    <source>
        <dbReference type="ARBA" id="ARBA00004651"/>
    </source>
</evidence>
<evidence type="ECO:0000256" key="2">
    <source>
        <dbReference type="ARBA" id="ARBA00022475"/>
    </source>
</evidence>
<name>A0AAI9D9N7_PROST</name>
<sequence length="204" mass="21647">MELQTLILFSATVIPLVCTPGPDILFISSQGISGGSFAVWKANLGIISGYIMHAILAALGLAAIVAAYPLLFNIIKWLGVAYVSYLAIKMMLSAMKPGKLLMLKPTSPNAIIGKGFLTSFLNPKGLLVYFAILPNFIHSTEQIAIQSMILSATLIALCIVIYGAIGMIFAAMYKTDNYSDKRRRVTDGVAGGMLTLAAIGLAAS</sequence>
<evidence type="ECO:0000256" key="4">
    <source>
        <dbReference type="ARBA" id="ARBA00022970"/>
    </source>
</evidence>
<gene>
    <name evidence="8" type="ORF">RG298_000911</name>
</gene>
<feature type="transmembrane region" description="Helical" evidence="7">
    <location>
        <begin position="6"/>
        <end position="26"/>
    </location>
</feature>
<dbReference type="GO" id="GO:0005886">
    <property type="term" value="C:plasma membrane"/>
    <property type="evidence" value="ECO:0007669"/>
    <property type="project" value="UniProtKB-SubCell"/>
</dbReference>
<evidence type="ECO:0000256" key="3">
    <source>
        <dbReference type="ARBA" id="ARBA00022692"/>
    </source>
</evidence>
<dbReference type="Pfam" id="PF01810">
    <property type="entry name" value="LysE"/>
    <property type="match status" value="1"/>
</dbReference>
<keyword evidence="4" id="KW-0029">Amino-acid transport</keyword>
<evidence type="ECO:0000256" key="7">
    <source>
        <dbReference type="SAM" id="Phobius"/>
    </source>
</evidence>
<reference evidence="8" key="1">
    <citation type="submission" date="2024-02" db="EMBL/GenBank/DDBJ databases">
        <authorList>
            <consortium name="Clinical and Environmental Microbiology Branch: Whole genome sequencing antimicrobial resistance pathogens in the healthcare setting"/>
        </authorList>
    </citation>
    <scope>NUCLEOTIDE SEQUENCE</scope>
    <source>
        <strain evidence="8">2021GO-0154</strain>
    </source>
</reference>
<dbReference type="GO" id="GO:0015171">
    <property type="term" value="F:amino acid transmembrane transporter activity"/>
    <property type="evidence" value="ECO:0007669"/>
    <property type="project" value="TreeGrafter"/>
</dbReference>
<keyword evidence="3 7" id="KW-0812">Transmembrane</keyword>
<keyword evidence="6 7" id="KW-0472">Membrane</keyword>
<feature type="transmembrane region" description="Helical" evidence="7">
    <location>
        <begin position="74"/>
        <end position="95"/>
    </location>
</feature>
<dbReference type="EMBL" id="ABMABF030000002">
    <property type="protein sequence ID" value="EMJ5133232.1"/>
    <property type="molecule type" value="Genomic_DNA"/>
</dbReference>
<evidence type="ECO:0000256" key="5">
    <source>
        <dbReference type="ARBA" id="ARBA00022989"/>
    </source>
</evidence>
<comment type="caution">
    <text evidence="8">The sequence shown here is derived from an EMBL/GenBank/DDBJ whole genome shotgun (WGS) entry which is preliminary data.</text>
</comment>
<dbReference type="InterPro" id="IPR001123">
    <property type="entry name" value="LeuE-type"/>
</dbReference>
<evidence type="ECO:0000313" key="8">
    <source>
        <dbReference type="EMBL" id="EMJ5133232.1"/>
    </source>
</evidence>
<feature type="transmembrane region" description="Helical" evidence="7">
    <location>
        <begin position="149"/>
        <end position="173"/>
    </location>
</feature>
<feature type="transmembrane region" description="Helical" evidence="7">
    <location>
        <begin position="116"/>
        <end position="137"/>
    </location>
</feature>
<protein>
    <submittedName>
        <fullName evidence="8">LysE family translocator</fullName>
    </submittedName>
</protein>
<evidence type="ECO:0000256" key="6">
    <source>
        <dbReference type="ARBA" id="ARBA00023136"/>
    </source>
</evidence>
<dbReference type="PANTHER" id="PTHR30086:SF20">
    <property type="entry name" value="ARGININE EXPORTER PROTEIN ARGO-RELATED"/>
    <property type="match status" value="1"/>
</dbReference>
<keyword evidence="2" id="KW-1003">Cell membrane</keyword>
<keyword evidence="5 7" id="KW-1133">Transmembrane helix</keyword>
<accession>A0AAI9D9N7</accession>
<proteinExistence type="predicted"/>
<comment type="subcellular location">
    <subcellularLocation>
        <location evidence="1">Cell membrane</location>
        <topology evidence="1">Multi-pass membrane protein</topology>
    </subcellularLocation>
</comment>